<evidence type="ECO:0000256" key="5">
    <source>
        <dbReference type="ARBA" id="ARBA00022989"/>
    </source>
</evidence>
<dbReference type="PANTHER" id="PTHR42709">
    <property type="entry name" value="ALKALINE PHOSPHATASE LIKE PROTEIN"/>
    <property type="match status" value="1"/>
</dbReference>
<dbReference type="GO" id="GO:0005886">
    <property type="term" value="C:plasma membrane"/>
    <property type="evidence" value="ECO:0007669"/>
    <property type="project" value="UniProtKB-SubCell"/>
</dbReference>
<feature type="domain" description="VTT" evidence="8">
    <location>
        <begin position="47"/>
        <end position="160"/>
    </location>
</feature>
<dbReference type="OrthoDB" id="9813426at2"/>
<keyword evidence="6 7" id="KW-0472">Membrane</keyword>
<accession>A0A1V4SWS9</accession>
<dbReference type="InterPro" id="IPR051311">
    <property type="entry name" value="DedA_domain"/>
</dbReference>
<dbReference type="RefSeq" id="WP_080022587.1">
    <property type="nucleotide sequence ID" value="NZ_LTAY01000036.1"/>
</dbReference>
<comment type="similarity">
    <text evidence="2">Belongs to the DedA family.</text>
</comment>
<feature type="transmembrane region" description="Helical" evidence="7">
    <location>
        <begin position="137"/>
        <end position="160"/>
    </location>
</feature>
<feature type="transmembrane region" description="Helical" evidence="7">
    <location>
        <begin position="172"/>
        <end position="194"/>
    </location>
</feature>
<organism evidence="9 10">
    <name type="scientific">Clostridium thermobutyricum DSM 4928</name>
    <dbReference type="NCBI Taxonomy" id="1121339"/>
    <lineage>
        <taxon>Bacteria</taxon>
        <taxon>Bacillati</taxon>
        <taxon>Bacillota</taxon>
        <taxon>Clostridia</taxon>
        <taxon>Eubacteriales</taxon>
        <taxon>Clostridiaceae</taxon>
        <taxon>Clostridium</taxon>
    </lineage>
</organism>
<evidence type="ECO:0000256" key="3">
    <source>
        <dbReference type="ARBA" id="ARBA00022475"/>
    </source>
</evidence>
<dbReference type="Pfam" id="PF09335">
    <property type="entry name" value="VTT_dom"/>
    <property type="match status" value="1"/>
</dbReference>
<keyword evidence="4 7" id="KW-0812">Transmembrane</keyword>
<dbReference type="PANTHER" id="PTHR42709:SF6">
    <property type="entry name" value="UNDECAPRENYL PHOSPHATE TRANSPORTER A"/>
    <property type="match status" value="1"/>
</dbReference>
<evidence type="ECO:0000259" key="8">
    <source>
        <dbReference type="Pfam" id="PF09335"/>
    </source>
</evidence>
<name>A0A1V4SWS9_9CLOT</name>
<protein>
    <recommendedName>
        <fullName evidence="8">VTT domain-containing protein</fullName>
    </recommendedName>
</protein>
<dbReference type="EMBL" id="LTAY01000036">
    <property type="protein sequence ID" value="OPX48127.1"/>
    <property type="molecule type" value="Genomic_DNA"/>
</dbReference>
<evidence type="ECO:0000256" key="2">
    <source>
        <dbReference type="ARBA" id="ARBA00010792"/>
    </source>
</evidence>
<sequence length="204" mass="23428">MFDEVLRGLIYFFGNFGVLGIFIIVTLEYSAFPISSELLLPFIGIMMYSRFFTYWEVIFFSILGGLLGSIIGYCIGHYGRGKILALSNKKYIGVKGIILEIDKWFYKYGKIAVVICRVLPMTRNFISIWAGLQKMKFSIYISYSFLGITIWNTTLILIGYFLGEDINSIESALIKCTVLAYFSLIITILYFYIIRKIKLKGKMS</sequence>
<evidence type="ECO:0000313" key="10">
    <source>
        <dbReference type="Proteomes" id="UP000191448"/>
    </source>
</evidence>
<evidence type="ECO:0000256" key="1">
    <source>
        <dbReference type="ARBA" id="ARBA00004651"/>
    </source>
</evidence>
<comment type="subcellular location">
    <subcellularLocation>
        <location evidence="1">Cell membrane</location>
        <topology evidence="1">Multi-pass membrane protein</topology>
    </subcellularLocation>
</comment>
<keyword evidence="5 7" id="KW-1133">Transmembrane helix</keyword>
<gene>
    <name evidence="9" type="ORF">CLTHE_13660</name>
</gene>
<feature type="transmembrane region" description="Helical" evidence="7">
    <location>
        <begin position="12"/>
        <end position="32"/>
    </location>
</feature>
<keyword evidence="3" id="KW-1003">Cell membrane</keyword>
<reference evidence="9 10" key="1">
    <citation type="submission" date="2016-02" db="EMBL/GenBank/DDBJ databases">
        <title>Genome sequence of Clostridium thermobutyricum DSM 4928.</title>
        <authorList>
            <person name="Poehlein A."/>
            <person name="Daniel R."/>
        </authorList>
    </citation>
    <scope>NUCLEOTIDE SEQUENCE [LARGE SCALE GENOMIC DNA]</scope>
    <source>
        <strain evidence="9 10">DSM 4928</strain>
    </source>
</reference>
<dbReference type="AlphaFoldDB" id="A0A1V4SWS9"/>
<evidence type="ECO:0000256" key="6">
    <source>
        <dbReference type="ARBA" id="ARBA00023136"/>
    </source>
</evidence>
<dbReference type="Proteomes" id="UP000191448">
    <property type="component" value="Unassembled WGS sequence"/>
</dbReference>
<proteinExistence type="inferred from homology"/>
<comment type="caution">
    <text evidence="9">The sequence shown here is derived from an EMBL/GenBank/DDBJ whole genome shotgun (WGS) entry which is preliminary data.</text>
</comment>
<dbReference type="InterPro" id="IPR032816">
    <property type="entry name" value="VTT_dom"/>
</dbReference>
<evidence type="ECO:0000256" key="7">
    <source>
        <dbReference type="SAM" id="Phobius"/>
    </source>
</evidence>
<evidence type="ECO:0000313" key="9">
    <source>
        <dbReference type="EMBL" id="OPX48127.1"/>
    </source>
</evidence>
<feature type="transmembrane region" description="Helical" evidence="7">
    <location>
        <begin position="52"/>
        <end position="75"/>
    </location>
</feature>
<evidence type="ECO:0000256" key="4">
    <source>
        <dbReference type="ARBA" id="ARBA00022692"/>
    </source>
</evidence>